<reference evidence="1" key="2">
    <citation type="journal article" date="2015" name="Data Brief">
        <title>Shoot transcriptome of the giant reed, Arundo donax.</title>
        <authorList>
            <person name="Barrero R.A."/>
            <person name="Guerrero F.D."/>
            <person name="Moolhuijzen P."/>
            <person name="Goolsby J.A."/>
            <person name="Tidwell J."/>
            <person name="Bellgard S.E."/>
            <person name="Bellgard M.I."/>
        </authorList>
    </citation>
    <scope>NUCLEOTIDE SEQUENCE</scope>
    <source>
        <tissue evidence="1">Shoot tissue taken approximately 20 cm above the soil surface</tissue>
    </source>
</reference>
<dbReference type="AlphaFoldDB" id="A0A0A8Z084"/>
<accession>A0A0A8Z084</accession>
<dbReference type="EMBL" id="GBRH01266817">
    <property type="protein sequence ID" value="JAD31078.1"/>
    <property type="molecule type" value="Transcribed_RNA"/>
</dbReference>
<protein>
    <submittedName>
        <fullName evidence="1">Uncharacterized protein</fullName>
    </submittedName>
</protein>
<reference evidence="1" key="1">
    <citation type="submission" date="2014-09" db="EMBL/GenBank/DDBJ databases">
        <authorList>
            <person name="Magalhaes I.L.F."/>
            <person name="Oliveira U."/>
            <person name="Santos F.R."/>
            <person name="Vidigal T.H.D.A."/>
            <person name="Brescovit A.D."/>
            <person name="Santos A.J."/>
        </authorList>
    </citation>
    <scope>NUCLEOTIDE SEQUENCE</scope>
    <source>
        <tissue evidence="1">Shoot tissue taken approximately 20 cm above the soil surface</tissue>
    </source>
</reference>
<name>A0A0A8Z084_ARUDO</name>
<organism evidence="1">
    <name type="scientific">Arundo donax</name>
    <name type="common">Giant reed</name>
    <name type="synonym">Donax arundinaceus</name>
    <dbReference type="NCBI Taxonomy" id="35708"/>
    <lineage>
        <taxon>Eukaryota</taxon>
        <taxon>Viridiplantae</taxon>
        <taxon>Streptophyta</taxon>
        <taxon>Embryophyta</taxon>
        <taxon>Tracheophyta</taxon>
        <taxon>Spermatophyta</taxon>
        <taxon>Magnoliopsida</taxon>
        <taxon>Liliopsida</taxon>
        <taxon>Poales</taxon>
        <taxon>Poaceae</taxon>
        <taxon>PACMAD clade</taxon>
        <taxon>Arundinoideae</taxon>
        <taxon>Arundineae</taxon>
        <taxon>Arundo</taxon>
    </lineage>
</organism>
<proteinExistence type="predicted"/>
<evidence type="ECO:0000313" key="1">
    <source>
        <dbReference type="EMBL" id="JAD31078.1"/>
    </source>
</evidence>
<sequence length="32" mass="3387">MGDRARCGGTCGRRRRSLWNTEGRGDFGGSGG</sequence>